<reference evidence="2 3" key="1">
    <citation type="submission" date="2017-07" db="EMBL/GenBank/DDBJ databases">
        <title>Draft sequence of Rhodococcus enclensis 23b-28.</title>
        <authorList>
            <person name="Besaury L."/>
            <person name="Sancelme M."/>
            <person name="Amato P."/>
            <person name="Lallement A."/>
            <person name="Delort A.-M."/>
        </authorList>
    </citation>
    <scope>NUCLEOTIDE SEQUENCE [LARGE SCALE GENOMIC DNA]</scope>
    <source>
        <strain evidence="2 3">23b-28</strain>
    </source>
</reference>
<dbReference type="Proteomes" id="UP000230886">
    <property type="component" value="Unassembled WGS sequence"/>
</dbReference>
<sequence>MPKFVRKFGITFSITAAALIAPAGLAHAAPNGAPTASADVSEHTVITTFTNNSDLTVTCAGLGTKPIPAGEYLQDYSQTVFAVGQTGSDSPNPPITLIPGQSESVTVVDVPAGTYTLEWACSTAWQEDVAPQTWATPLIVAGPEVHRAPTLPFVVVDDSPEPCSGSICLSNS</sequence>
<gene>
    <name evidence="2" type="ORF">CHR55_32940</name>
</gene>
<proteinExistence type="predicted"/>
<dbReference type="AlphaFoldDB" id="A0A2A5IXZ2"/>
<feature type="chain" id="PRO_5012110937" evidence="1">
    <location>
        <begin position="29"/>
        <end position="172"/>
    </location>
</feature>
<evidence type="ECO:0000313" key="2">
    <source>
        <dbReference type="EMBL" id="PCK22190.1"/>
    </source>
</evidence>
<evidence type="ECO:0000256" key="1">
    <source>
        <dbReference type="SAM" id="SignalP"/>
    </source>
</evidence>
<accession>A0A2A5IXZ2</accession>
<comment type="caution">
    <text evidence="2">The sequence shown here is derived from an EMBL/GenBank/DDBJ whole genome shotgun (WGS) entry which is preliminary data.</text>
</comment>
<name>A0A2A5IXZ2_RHOSG</name>
<evidence type="ECO:0000313" key="3">
    <source>
        <dbReference type="Proteomes" id="UP000230886"/>
    </source>
</evidence>
<feature type="signal peptide" evidence="1">
    <location>
        <begin position="1"/>
        <end position="28"/>
    </location>
</feature>
<keyword evidence="1" id="KW-0732">Signal</keyword>
<dbReference type="EMBL" id="NOVD01000081">
    <property type="protein sequence ID" value="PCK22190.1"/>
    <property type="molecule type" value="Genomic_DNA"/>
</dbReference>
<protein>
    <submittedName>
        <fullName evidence="2">Uncharacterized protein</fullName>
    </submittedName>
</protein>
<dbReference type="RefSeq" id="WP_099699053.1">
    <property type="nucleotide sequence ID" value="NZ_NOVD01000081.1"/>
</dbReference>
<organism evidence="2 3">
    <name type="scientific">Rhodococcus qingshengii</name>
    <dbReference type="NCBI Taxonomy" id="334542"/>
    <lineage>
        <taxon>Bacteria</taxon>
        <taxon>Bacillati</taxon>
        <taxon>Actinomycetota</taxon>
        <taxon>Actinomycetes</taxon>
        <taxon>Mycobacteriales</taxon>
        <taxon>Nocardiaceae</taxon>
        <taxon>Rhodococcus</taxon>
        <taxon>Rhodococcus erythropolis group</taxon>
    </lineage>
</organism>